<dbReference type="Pfam" id="PF18911">
    <property type="entry name" value="PKD_4"/>
    <property type="match status" value="1"/>
</dbReference>
<dbReference type="InterPro" id="IPR000601">
    <property type="entry name" value="PKD_dom"/>
</dbReference>
<keyword evidence="2" id="KW-1133">Transmembrane helix</keyword>
<dbReference type="CDD" id="cd00146">
    <property type="entry name" value="PKD"/>
    <property type="match status" value="2"/>
</dbReference>
<protein>
    <submittedName>
        <fullName evidence="4">PKD domain-containing protein</fullName>
    </submittedName>
</protein>
<evidence type="ECO:0000313" key="4">
    <source>
        <dbReference type="EMBL" id="QEC56806.1"/>
    </source>
</evidence>
<dbReference type="SUPFAM" id="SSF49299">
    <property type="entry name" value="PKD domain"/>
    <property type="match status" value="2"/>
</dbReference>
<organism evidence="4 5">
    <name type="scientific">Flavisolibacter ginsenosidimutans</name>
    <dbReference type="NCBI Taxonomy" id="661481"/>
    <lineage>
        <taxon>Bacteria</taxon>
        <taxon>Pseudomonadati</taxon>
        <taxon>Bacteroidota</taxon>
        <taxon>Chitinophagia</taxon>
        <taxon>Chitinophagales</taxon>
        <taxon>Chitinophagaceae</taxon>
        <taxon>Flavisolibacter</taxon>
    </lineage>
</organism>
<dbReference type="Proteomes" id="UP000321204">
    <property type="component" value="Chromosome"/>
</dbReference>
<dbReference type="KEGG" id="fgg:FSB75_13160"/>
<feature type="domain" description="PKD" evidence="3">
    <location>
        <begin position="86"/>
        <end position="117"/>
    </location>
</feature>
<keyword evidence="5" id="KW-1185">Reference proteome</keyword>
<name>A0A5B8UK48_9BACT</name>
<reference evidence="4 5" key="1">
    <citation type="journal article" date="2015" name="Int. J. Syst. Evol. Microbiol.">
        <title>Flavisolibacter ginsenosidimutans sp. nov., with ginsenoside-converting activity isolated from soil used for cultivating ginseng.</title>
        <authorList>
            <person name="Zhao Y."/>
            <person name="Liu Q."/>
            <person name="Kang M.S."/>
            <person name="Jin F."/>
            <person name="Yu H."/>
            <person name="Im W.T."/>
        </authorList>
    </citation>
    <scope>NUCLEOTIDE SEQUENCE [LARGE SCALE GENOMIC DNA]</scope>
    <source>
        <strain evidence="4 5">Gsoil 636</strain>
    </source>
</reference>
<gene>
    <name evidence="4" type="ORF">FSB75_13160</name>
</gene>
<dbReference type="EMBL" id="CP042433">
    <property type="protein sequence ID" value="QEC56806.1"/>
    <property type="molecule type" value="Genomic_DNA"/>
</dbReference>
<dbReference type="RefSeq" id="WP_146788281.1">
    <property type="nucleotide sequence ID" value="NZ_BAABIO010000003.1"/>
</dbReference>
<dbReference type="Gene3D" id="2.60.40.10">
    <property type="entry name" value="Immunoglobulins"/>
    <property type="match status" value="2"/>
</dbReference>
<dbReference type="InterPro" id="IPR013783">
    <property type="entry name" value="Ig-like_fold"/>
</dbReference>
<evidence type="ECO:0000256" key="1">
    <source>
        <dbReference type="SAM" id="MobiDB-lite"/>
    </source>
</evidence>
<dbReference type="InterPro" id="IPR035986">
    <property type="entry name" value="PKD_dom_sf"/>
</dbReference>
<keyword evidence="2" id="KW-0472">Membrane</keyword>
<feature type="transmembrane region" description="Helical" evidence="2">
    <location>
        <begin position="16"/>
        <end position="35"/>
    </location>
</feature>
<evidence type="ECO:0000259" key="3">
    <source>
        <dbReference type="PROSITE" id="PS50093"/>
    </source>
</evidence>
<dbReference type="OrthoDB" id="642652at2"/>
<dbReference type="AlphaFoldDB" id="A0A5B8UK48"/>
<evidence type="ECO:0000313" key="5">
    <source>
        <dbReference type="Proteomes" id="UP000321204"/>
    </source>
</evidence>
<evidence type="ECO:0000256" key="2">
    <source>
        <dbReference type="SAM" id="Phobius"/>
    </source>
</evidence>
<feature type="compositionally biased region" description="Polar residues" evidence="1">
    <location>
        <begin position="246"/>
        <end position="257"/>
    </location>
</feature>
<accession>A0A5B8UK48</accession>
<feature type="region of interest" description="Disordered" evidence="1">
    <location>
        <begin position="218"/>
        <end position="285"/>
    </location>
</feature>
<proteinExistence type="predicted"/>
<dbReference type="InterPro" id="IPR022409">
    <property type="entry name" value="PKD/Chitinase_dom"/>
</dbReference>
<keyword evidence="2" id="KW-0812">Transmembrane</keyword>
<sequence>MNTASITTRTITGLDYRVWLSILLTWLVCLGWYGYNKMKEWERMAKPCADARIIVNGKDTEAIAVCYPDRIATFRLQGIGAARADWNFGDGTTVSKEAIAQHQYTAVGIYTVVATVNGGCEFRRAVTVTTPLAKTPDKGIIEIIPDSIAPKAGNTVRFYAVCDIVPRSYEWKLIGTNEVRYDSTAAFQFLTAGKYTVQLVVNNNPAMAKTKTIDVAEPPQAPLVNSPLSSGTGGNPPVPGPLFPNDPSNGGQKSPAQNTGASNGGGTTGEPPKTEQAKPKATVIDPDGFKSLLQEVLEGNKEVSDLYPFLDYMGSTKVVVNGKDEMKITDFVREKRKKKIEALDFQKDDKNGIQKIKVKLKRGGILGFLK</sequence>
<dbReference type="PROSITE" id="PS50093">
    <property type="entry name" value="PKD"/>
    <property type="match status" value="1"/>
</dbReference>
<dbReference type="SMART" id="SM00089">
    <property type="entry name" value="PKD"/>
    <property type="match status" value="2"/>
</dbReference>